<feature type="transmembrane region" description="Helical" evidence="9">
    <location>
        <begin position="216"/>
        <end position="240"/>
    </location>
</feature>
<evidence type="ECO:0000313" key="11">
    <source>
        <dbReference type="EMBL" id="EJO15412.1"/>
    </source>
</evidence>
<sequence>MLPRDLVDSLKSLLARGQRFFYNEDITYRRDAMRNRRKLRRYIITYDIVITVLALISIGLVIFDLVGLISIGRRPFRVIDQSITLIFAIDYAIRFSLAPRKRIFVKTHVLDLLAIIPYNEVFTFLRFSRVGRFARLAKLSRLIGLSGKLKHISNRINRRNGFYFLLSVNSIIILISSAVIARVEHHNFIDAIWWSVATVTTVGYGDIVPKTLVGKAVAVILMFSGIATLGLLTSSLNNIFVRSGRQTERKLAELKKELAEQRVILEEIRSTVLMIKSKMDDTDD</sequence>
<evidence type="ECO:0000256" key="1">
    <source>
        <dbReference type="ARBA" id="ARBA00004141"/>
    </source>
</evidence>
<dbReference type="InterPro" id="IPR013099">
    <property type="entry name" value="K_chnl_dom"/>
</dbReference>
<dbReference type="SUPFAM" id="SSF81324">
    <property type="entry name" value="Voltage-gated potassium channels"/>
    <property type="match status" value="1"/>
</dbReference>
<evidence type="ECO:0000256" key="7">
    <source>
        <dbReference type="ARBA" id="ARBA00023303"/>
    </source>
</evidence>
<evidence type="ECO:0000256" key="2">
    <source>
        <dbReference type="ARBA" id="ARBA00022448"/>
    </source>
</evidence>
<comment type="caution">
    <text evidence="11">The sequence shown here is derived from an EMBL/GenBank/DDBJ whole genome shotgun (WGS) entry which is preliminary data.</text>
</comment>
<keyword evidence="8" id="KW-0175">Coiled coil</keyword>
<keyword evidence="5" id="KW-0406">Ion transport</keyword>
<dbReference type="PATRIC" id="fig|1200793.3.peg.1403"/>
<comment type="subcellular location">
    <subcellularLocation>
        <location evidence="1">Membrane</location>
        <topology evidence="1">Multi-pass membrane protein</topology>
    </subcellularLocation>
</comment>
<dbReference type="GO" id="GO:0001508">
    <property type="term" value="P:action potential"/>
    <property type="evidence" value="ECO:0007669"/>
    <property type="project" value="TreeGrafter"/>
</dbReference>
<feature type="transmembrane region" description="Helical" evidence="9">
    <location>
        <begin position="162"/>
        <end position="181"/>
    </location>
</feature>
<evidence type="ECO:0000256" key="8">
    <source>
        <dbReference type="SAM" id="Coils"/>
    </source>
</evidence>
<keyword evidence="6 9" id="KW-0472">Membrane</keyword>
<feature type="transmembrane region" description="Helical" evidence="9">
    <location>
        <begin position="78"/>
        <end position="97"/>
    </location>
</feature>
<dbReference type="InterPro" id="IPR028325">
    <property type="entry name" value="VG_K_chnl"/>
</dbReference>
<accession>J7SHP5</accession>
<feature type="coiled-coil region" evidence="8">
    <location>
        <begin position="244"/>
        <end position="271"/>
    </location>
</feature>
<evidence type="ECO:0000256" key="4">
    <source>
        <dbReference type="ARBA" id="ARBA00022989"/>
    </source>
</evidence>
<dbReference type="Pfam" id="PF07885">
    <property type="entry name" value="Ion_trans_2"/>
    <property type="match status" value="1"/>
</dbReference>
<protein>
    <submittedName>
        <fullName evidence="11">Potassium channel protein</fullName>
    </submittedName>
</protein>
<keyword evidence="3 9" id="KW-0812">Transmembrane</keyword>
<dbReference type="Proteomes" id="UP000006983">
    <property type="component" value="Unassembled WGS sequence"/>
</dbReference>
<organism evidence="11 12">
    <name type="scientific">Streptococcus salivarius K12</name>
    <dbReference type="NCBI Taxonomy" id="1200793"/>
    <lineage>
        <taxon>Bacteria</taxon>
        <taxon>Bacillati</taxon>
        <taxon>Bacillota</taxon>
        <taxon>Bacilli</taxon>
        <taxon>Lactobacillales</taxon>
        <taxon>Streptococcaceae</taxon>
        <taxon>Streptococcus</taxon>
    </lineage>
</organism>
<evidence type="ECO:0000256" key="3">
    <source>
        <dbReference type="ARBA" id="ARBA00022692"/>
    </source>
</evidence>
<dbReference type="GO" id="GO:0008076">
    <property type="term" value="C:voltage-gated potassium channel complex"/>
    <property type="evidence" value="ECO:0007669"/>
    <property type="project" value="InterPro"/>
</dbReference>
<keyword evidence="4 9" id="KW-1133">Transmembrane helix</keyword>
<evidence type="ECO:0000313" key="12">
    <source>
        <dbReference type="Proteomes" id="UP000006983"/>
    </source>
</evidence>
<evidence type="ECO:0000256" key="5">
    <source>
        <dbReference type="ARBA" id="ARBA00023065"/>
    </source>
</evidence>
<evidence type="ECO:0000256" key="6">
    <source>
        <dbReference type="ARBA" id="ARBA00023136"/>
    </source>
</evidence>
<keyword evidence="2" id="KW-0813">Transport</keyword>
<evidence type="ECO:0000259" key="10">
    <source>
        <dbReference type="Pfam" id="PF07885"/>
    </source>
</evidence>
<dbReference type="PANTHER" id="PTHR11537:SF254">
    <property type="entry name" value="POTASSIUM VOLTAGE-GATED CHANNEL PROTEIN SHAB"/>
    <property type="match status" value="1"/>
</dbReference>
<dbReference type="AlphaFoldDB" id="J7SHP5"/>
<reference evidence="11 12" key="1">
    <citation type="journal article" date="2012" name="J. Bacteriol.">
        <title>Genome Sequence of the Lantibiotic Bacteriocin Producer Streptococcus salivarius Strain K12.</title>
        <authorList>
            <person name="Barretto C."/>
            <person name="Alvarez-Martin P."/>
            <person name="Foata F."/>
            <person name="Renault P."/>
            <person name="Berger B."/>
        </authorList>
    </citation>
    <scope>NUCLEOTIDE SEQUENCE [LARGE SCALE GENOMIC DNA]</scope>
    <source>
        <strain evidence="11 12">K12</strain>
    </source>
</reference>
<evidence type="ECO:0000256" key="9">
    <source>
        <dbReference type="SAM" id="Phobius"/>
    </source>
</evidence>
<feature type="domain" description="Potassium channel" evidence="10">
    <location>
        <begin position="171"/>
        <end position="240"/>
    </location>
</feature>
<proteinExistence type="predicted"/>
<feature type="transmembrane region" description="Helical" evidence="9">
    <location>
        <begin position="43"/>
        <end position="72"/>
    </location>
</feature>
<dbReference type="InterPro" id="IPR027359">
    <property type="entry name" value="Volt_channel_dom_sf"/>
</dbReference>
<dbReference type="EMBL" id="ALIF01000006">
    <property type="protein sequence ID" value="EJO15412.1"/>
    <property type="molecule type" value="Genomic_DNA"/>
</dbReference>
<dbReference type="Gene3D" id="1.20.120.350">
    <property type="entry name" value="Voltage-gated potassium channels. Chain C"/>
    <property type="match status" value="1"/>
</dbReference>
<dbReference type="PANTHER" id="PTHR11537">
    <property type="entry name" value="VOLTAGE-GATED POTASSIUM CHANNEL"/>
    <property type="match status" value="1"/>
</dbReference>
<dbReference type="Gene3D" id="1.10.287.70">
    <property type="match status" value="1"/>
</dbReference>
<keyword evidence="7 11" id="KW-0407">Ion channel</keyword>
<gene>
    <name evidence="11" type="ORF">RSSL_00511</name>
</gene>
<keyword evidence="12" id="KW-1185">Reference proteome</keyword>
<dbReference type="GO" id="GO:0005249">
    <property type="term" value="F:voltage-gated potassium channel activity"/>
    <property type="evidence" value="ECO:0007669"/>
    <property type="project" value="InterPro"/>
</dbReference>
<name>J7SHP5_STRSL</name>